<organism evidence="1 3">
    <name type="scientific">Araneus ventricosus</name>
    <name type="common">Orbweaver spider</name>
    <name type="synonym">Epeira ventricosa</name>
    <dbReference type="NCBI Taxonomy" id="182803"/>
    <lineage>
        <taxon>Eukaryota</taxon>
        <taxon>Metazoa</taxon>
        <taxon>Ecdysozoa</taxon>
        <taxon>Arthropoda</taxon>
        <taxon>Chelicerata</taxon>
        <taxon>Arachnida</taxon>
        <taxon>Araneae</taxon>
        <taxon>Araneomorphae</taxon>
        <taxon>Entelegynae</taxon>
        <taxon>Araneoidea</taxon>
        <taxon>Araneidae</taxon>
        <taxon>Araneus</taxon>
    </lineage>
</organism>
<keyword evidence="3" id="KW-1185">Reference proteome</keyword>
<dbReference type="AlphaFoldDB" id="A0A4Y2HXT3"/>
<reference evidence="1 3" key="1">
    <citation type="journal article" date="2019" name="Sci. Rep.">
        <title>Orb-weaving spider Araneus ventricosus genome elucidates the spidroin gene catalogue.</title>
        <authorList>
            <person name="Kono N."/>
            <person name="Nakamura H."/>
            <person name="Ohtoshi R."/>
            <person name="Moran D.A.P."/>
            <person name="Shinohara A."/>
            <person name="Yoshida Y."/>
            <person name="Fujiwara M."/>
            <person name="Mori M."/>
            <person name="Tomita M."/>
            <person name="Arakawa K."/>
        </authorList>
    </citation>
    <scope>NUCLEOTIDE SEQUENCE [LARGE SCALE GENOMIC DNA]</scope>
</reference>
<name>A0A4Y2HXT3_ARAVE</name>
<protein>
    <submittedName>
        <fullName evidence="1">Uncharacterized protein</fullName>
    </submittedName>
</protein>
<gene>
    <name evidence="1" type="ORF">AVEN_154145_1</name>
    <name evidence="2" type="ORF">AVEN_200347_1</name>
</gene>
<comment type="caution">
    <text evidence="1">The sequence shown here is derived from an EMBL/GenBank/DDBJ whole genome shotgun (WGS) entry which is preliminary data.</text>
</comment>
<dbReference type="EMBL" id="BGPR01104636">
    <property type="protein sequence ID" value="GBM70340.1"/>
    <property type="molecule type" value="Genomic_DNA"/>
</dbReference>
<evidence type="ECO:0000313" key="1">
    <source>
        <dbReference type="EMBL" id="GBM70334.1"/>
    </source>
</evidence>
<accession>A0A4Y2HXT3</accession>
<dbReference type="EMBL" id="BGPR01104634">
    <property type="protein sequence ID" value="GBM70334.1"/>
    <property type="molecule type" value="Genomic_DNA"/>
</dbReference>
<proteinExistence type="predicted"/>
<evidence type="ECO:0000313" key="2">
    <source>
        <dbReference type="EMBL" id="GBM70340.1"/>
    </source>
</evidence>
<evidence type="ECO:0000313" key="3">
    <source>
        <dbReference type="Proteomes" id="UP000499080"/>
    </source>
</evidence>
<dbReference type="Proteomes" id="UP000499080">
    <property type="component" value="Unassembled WGS sequence"/>
</dbReference>
<sequence>MKYFSQSANHRSFNLAFYHAVSGKRHQNILLFYITPWVSKSLFHRHTNTSKQALEKSASRLWRHAKTDGRKCRPLRCSFQKNENHWVRGRGCRVGIPVTPIGCEQAWPL</sequence>